<evidence type="ECO:0000313" key="2">
    <source>
        <dbReference type="EMBL" id="ETE70781.1"/>
    </source>
</evidence>
<dbReference type="AlphaFoldDB" id="V8P9X5"/>
<evidence type="ECO:0000256" key="1">
    <source>
        <dbReference type="SAM" id="MobiDB-lite"/>
    </source>
</evidence>
<evidence type="ECO:0000313" key="3">
    <source>
        <dbReference type="Proteomes" id="UP000018936"/>
    </source>
</evidence>
<dbReference type="EMBL" id="AZIM01000481">
    <property type="protein sequence ID" value="ETE70781.1"/>
    <property type="molecule type" value="Genomic_DNA"/>
</dbReference>
<feature type="compositionally biased region" description="Polar residues" evidence="1">
    <location>
        <begin position="83"/>
        <end position="93"/>
    </location>
</feature>
<sequence length="197" mass="21297">MAGGVKLMARGPDASCGDHAHPQFSEGGKTLRLVDQLPEFLLLHVSSGNLIVESTSLKLAKFEDPWYTASCLSGLEVELSPSSQEANVSAEQNSTRRQEGHPASKRSAPFSCPDSTPQGIMWSLKEVVVNAPMPVPGCVPHHTVIAVLRFVEWNYLAITGTTHPFLSGAEVRWQPGWGFACMDCGRDSGAALLHDWT</sequence>
<gene>
    <name evidence="2" type="ORF">L345_03400</name>
</gene>
<keyword evidence="3" id="KW-1185">Reference proteome</keyword>
<reference evidence="2 3" key="1">
    <citation type="journal article" date="2013" name="Proc. Natl. Acad. Sci. U.S.A.">
        <title>The king cobra genome reveals dynamic gene evolution and adaptation in the snake venom system.</title>
        <authorList>
            <person name="Vonk F.J."/>
            <person name="Casewell N.R."/>
            <person name="Henkel C.V."/>
            <person name="Heimberg A.M."/>
            <person name="Jansen H.J."/>
            <person name="McCleary R.J."/>
            <person name="Kerkkamp H.M."/>
            <person name="Vos R.A."/>
            <person name="Guerreiro I."/>
            <person name="Calvete J.J."/>
            <person name="Wuster W."/>
            <person name="Woods A.E."/>
            <person name="Logan J.M."/>
            <person name="Harrison R.A."/>
            <person name="Castoe T.A."/>
            <person name="de Koning A.P."/>
            <person name="Pollock D.D."/>
            <person name="Yandell M."/>
            <person name="Calderon D."/>
            <person name="Renjifo C."/>
            <person name="Currier R.B."/>
            <person name="Salgado D."/>
            <person name="Pla D."/>
            <person name="Sanz L."/>
            <person name="Hyder A.S."/>
            <person name="Ribeiro J.M."/>
            <person name="Arntzen J.W."/>
            <person name="van den Thillart G.E."/>
            <person name="Boetzer M."/>
            <person name="Pirovano W."/>
            <person name="Dirks R.P."/>
            <person name="Spaink H.P."/>
            <person name="Duboule D."/>
            <person name="McGlinn E."/>
            <person name="Kini R.M."/>
            <person name="Richardson M.K."/>
        </authorList>
    </citation>
    <scope>NUCLEOTIDE SEQUENCE</scope>
    <source>
        <tissue evidence="2">Blood</tissue>
    </source>
</reference>
<feature type="region of interest" description="Disordered" evidence="1">
    <location>
        <begin position="1"/>
        <end position="22"/>
    </location>
</feature>
<comment type="caution">
    <text evidence="2">The sequence shown here is derived from an EMBL/GenBank/DDBJ whole genome shotgun (WGS) entry which is preliminary data.</text>
</comment>
<protein>
    <submittedName>
        <fullName evidence="2">Uncharacterized protein</fullName>
    </submittedName>
</protein>
<dbReference type="OrthoDB" id="9995526at2759"/>
<feature type="non-terminal residue" evidence="2">
    <location>
        <position position="1"/>
    </location>
</feature>
<dbReference type="Proteomes" id="UP000018936">
    <property type="component" value="Unassembled WGS sequence"/>
</dbReference>
<proteinExistence type="predicted"/>
<organism evidence="2 3">
    <name type="scientific">Ophiophagus hannah</name>
    <name type="common">King cobra</name>
    <name type="synonym">Naja hannah</name>
    <dbReference type="NCBI Taxonomy" id="8665"/>
    <lineage>
        <taxon>Eukaryota</taxon>
        <taxon>Metazoa</taxon>
        <taxon>Chordata</taxon>
        <taxon>Craniata</taxon>
        <taxon>Vertebrata</taxon>
        <taxon>Euteleostomi</taxon>
        <taxon>Lepidosauria</taxon>
        <taxon>Squamata</taxon>
        <taxon>Bifurcata</taxon>
        <taxon>Unidentata</taxon>
        <taxon>Episquamata</taxon>
        <taxon>Toxicofera</taxon>
        <taxon>Serpentes</taxon>
        <taxon>Colubroidea</taxon>
        <taxon>Elapidae</taxon>
        <taxon>Elapinae</taxon>
        <taxon>Ophiophagus</taxon>
    </lineage>
</organism>
<name>V8P9X5_OPHHA</name>
<feature type="region of interest" description="Disordered" evidence="1">
    <location>
        <begin position="83"/>
        <end position="114"/>
    </location>
</feature>
<accession>V8P9X5</accession>